<evidence type="ECO:0000259" key="1">
    <source>
        <dbReference type="Pfam" id="PF05050"/>
    </source>
</evidence>
<gene>
    <name evidence="2" type="ORF">CELE_F07G11.2</name>
    <name evidence="2 4" type="ORF">F07G11.2</name>
</gene>
<keyword evidence="3" id="KW-1185">Reference proteome</keyword>
<feature type="domain" description="Methyltransferase FkbM" evidence="1">
    <location>
        <begin position="47"/>
        <end position="237"/>
    </location>
</feature>
<keyword evidence="2" id="KW-0489">Methyltransferase</keyword>
<evidence type="ECO:0000313" key="2">
    <source>
        <dbReference type="EMBL" id="CCD64330.3"/>
    </source>
</evidence>
<dbReference type="AlphaFoldDB" id="O16233"/>
<dbReference type="eggNOG" id="ENOG502TJED">
    <property type="taxonomic scope" value="Eukaryota"/>
</dbReference>
<dbReference type="OrthoDB" id="5775722at2759"/>
<dbReference type="UCSC" id="F07G11.2">
    <property type="organism name" value="c. elegans"/>
</dbReference>
<dbReference type="PANTHER" id="PTHR22989">
    <property type="entry name" value="UNCHARACTERIZED DUF13 C.ELEGANS"/>
    <property type="match status" value="1"/>
</dbReference>
<evidence type="ECO:0000313" key="4">
    <source>
        <dbReference type="WormBase" id="F07G11.2"/>
    </source>
</evidence>
<dbReference type="Pfam" id="PF05050">
    <property type="entry name" value="Methyltransf_21"/>
    <property type="match status" value="1"/>
</dbReference>
<reference evidence="2 3" key="1">
    <citation type="journal article" date="1998" name="Science">
        <title>Genome sequence of the nematode C. elegans: a platform for investigating biology.</title>
        <authorList>
            <consortium name="The C. elegans sequencing consortium"/>
            <person name="Sulson J.E."/>
            <person name="Waterston R."/>
        </authorList>
    </citation>
    <scope>NUCLEOTIDE SEQUENCE [LARGE SCALE GENOMIC DNA]</scope>
    <source>
        <strain evidence="2 3">Bristol N2</strain>
    </source>
</reference>
<dbReference type="EMBL" id="BX284605">
    <property type="protein sequence ID" value="CCD64330.3"/>
    <property type="molecule type" value="Genomic_DNA"/>
</dbReference>
<protein>
    <submittedName>
        <fullName evidence="2">Methyltransferase FkbM domain-containing protein</fullName>
    </submittedName>
</protein>
<dbReference type="InterPro" id="IPR006342">
    <property type="entry name" value="FkbM_mtfrase"/>
</dbReference>
<dbReference type="GO" id="GO:0032259">
    <property type="term" value="P:methylation"/>
    <property type="evidence" value="ECO:0007669"/>
    <property type="project" value="UniProtKB-KW"/>
</dbReference>
<dbReference type="PIR" id="T03880">
    <property type="entry name" value="T03880"/>
</dbReference>
<dbReference type="PaxDb" id="6239-F07G11.2"/>
<sequence>MSRQHLQKIKNHTRKRRIKRKSDIFQAFHDCFLPKLETITESYRKFWYEFANSLDIQAAKNKDEVKYVVFPKNNNEPLTMVTLGIGRDIRAELRLKAMYPNLAFHGAGPGVAVNKDLYESTLGGKFYNYAVSGQNGIHISKIFLERNSTVDATKHIRADYFFRKILNKNRIDILWIDIEQNEYGILEQIHQNGKLDQVGVKICQINVEFHKDVFGNSDAEMQKFYDFVFKVLEDKKYILLKPKHATYMDIIYIRAFIVNVADSECTDLYIK</sequence>
<keyword evidence="2" id="KW-0808">Transferase</keyword>
<dbReference type="InParanoid" id="O16233"/>
<accession>O16233</accession>
<proteinExistence type="predicted"/>
<name>O16233_CAEEL</name>
<dbReference type="PANTHER" id="PTHR22989:SF7">
    <property type="entry name" value="METHYLTRANSFERASE FKBM DOMAIN-CONTAINING PROTEIN"/>
    <property type="match status" value="1"/>
</dbReference>
<evidence type="ECO:0000313" key="3">
    <source>
        <dbReference type="Proteomes" id="UP000001940"/>
    </source>
</evidence>
<dbReference type="GO" id="GO:0008168">
    <property type="term" value="F:methyltransferase activity"/>
    <property type="evidence" value="ECO:0007669"/>
    <property type="project" value="UniProtKB-KW"/>
</dbReference>
<dbReference type="WormBase" id="F07G11.2">
    <property type="protein sequence ID" value="CE52213"/>
    <property type="gene ID" value="WBGene00017229"/>
</dbReference>
<dbReference type="Proteomes" id="UP000001940">
    <property type="component" value="Chromosome V"/>
</dbReference>
<dbReference type="HOGENOM" id="CLU_054633_2_0_1"/>
<dbReference type="AGR" id="WB:WBGene00017229"/>
<organism evidence="2 3">
    <name type="scientific">Caenorhabditis elegans</name>
    <dbReference type="NCBI Taxonomy" id="6239"/>
    <lineage>
        <taxon>Eukaryota</taxon>
        <taxon>Metazoa</taxon>
        <taxon>Ecdysozoa</taxon>
        <taxon>Nematoda</taxon>
        <taxon>Chromadorea</taxon>
        <taxon>Rhabditida</taxon>
        <taxon>Rhabditina</taxon>
        <taxon>Rhabditomorpha</taxon>
        <taxon>Rhabditoidea</taxon>
        <taxon>Rhabditidae</taxon>
        <taxon>Peloderinae</taxon>
        <taxon>Caenorhabditis</taxon>
    </lineage>
</organism>